<dbReference type="AlphaFoldDB" id="A0A0E9X8Z8"/>
<proteinExistence type="predicted"/>
<reference evidence="1" key="1">
    <citation type="submission" date="2014-11" db="EMBL/GenBank/DDBJ databases">
        <authorList>
            <person name="Amaro Gonzalez C."/>
        </authorList>
    </citation>
    <scope>NUCLEOTIDE SEQUENCE</scope>
</reference>
<name>A0A0E9X8Z8_ANGAN</name>
<dbReference type="EMBL" id="GBXM01010394">
    <property type="protein sequence ID" value="JAH98183.1"/>
    <property type="molecule type" value="Transcribed_RNA"/>
</dbReference>
<protein>
    <submittedName>
        <fullName evidence="1">Uncharacterized protein</fullName>
    </submittedName>
</protein>
<reference evidence="1" key="2">
    <citation type="journal article" date="2015" name="Fish Shellfish Immunol.">
        <title>Early steps in the European eel (Anguilla anguilla)-Vibrio vulnificus interaction in the gills: Role of the RtxA13 toxin.</title>
        <authorList>
            <person name="Callol A."/>
            <person name="Pajuelo D."/>
            <person name="Ebbesson L."/>
            <person name="Teles M."/>
            <person name="MacKenzie S."/>
            <person name="Amaro C."/>
        </authorList>
    </citation>
    <scope>NUCLEOTIDE SEQUENCE</scope>
</reference>
<sequence>MLYPSSFTTLFYCASRILYKCLECASLSFQIQCGDCETQLVYKRGRALVI</sequence>
<organism evidence="1">
    <name type="scientific">Anguilla anguilla</name>
    <name type="common">European freshwater eel</name>
    <name type="synonym">Muraena anguilla</name>
    <dbReference type="NCBI Taxonomy" id="7936"/>
    <lineage>
        <taxon>Eukaryota</taxon>
        <taxon>Metazoa</taxon>
        <taxon>Chordata</taxon>
        <taxon>Craniata</taxon>
        <taxon>Vertebrata</taxon>
        <taxon>Euteleostomi</taxon>
        <taxon>Actinopterygii</taxon>
        <taxon>Neopterygii</taxon>
        <taxon>Teleostei</taxon>
        <taxon>Anguilliformes</taxon>
        <taxon>Anguillidae</taxon>
        <taxon>Anguilla</taxon>
    </lineage>
</organism>
<evidence type="ECO:0000313" key="1">
    <source>
        <dbReference type="EMBL" id="JAH98183.1"/>
    </source>
</evidence>
<accession>A0A0E9X8Z8</accession>